<organism evidence="1 2">
    <name type="scientific">Brachionus plicatilis</name>
    <name type="common">Marine rotifer</name>
    <name type="synonym">Brachionus muelleri</name>
    <dbReference type="NCBI Taxonomy" id="10195"/>
    <lineage>
        <taxon>Eukaryota</taxon>
        <taxon>Metazoa</taxon>
        <taxon>Spiralia</taxon>
        <taxon>Gnathifera</taxon>
        <taxon>Rotifera</taxon>
        <taxon>Eurotatoria</taxon>
        <taxon>Monogononta</taxon>
        <taxon>Pseudotrocha</taxon>
        <taxon>Ploima</taxon>
        <taxon>Brachionidae</taxon>
        <taxon>Brachionus</taxon>
    </lineage>
</organism>
<sequence length="127" mass="14590">MDCNTIFCLEKFTPKPWKIASITMIPKKTSPTRDPNNYDPIIVLESNLNYAKSCTEDQKETNQVFNQEDLIRDLIVAKIQNYLVQILDNIDPGFSLDSFKYGSLKQSDLDLAITSIIFINSFHSKYC</sequence>
<dbReference type="AlphaFoldDB" id="A0A3M7Q611"/>
<accession>A0A3M7Q611</accession>
<keyword evidence="2" id="KW-1185">Reference proteome</keyword>
<dbReference type="Proteomes" id="UP000276133">
    <property type="component" value="Unassembled WGS sequence"/>
</dbReference>
<dbReference type="EMBL" id="REGN01007254">
    <property type="protein sequence ID" value="RNA06857.1"/>
    <property type="molecule type" value="Genomic_DNA"/>
</dbReference>
<evidence type="ECO:0000313" key="2">
    <source>
        <dbReference type="Proteomes" id="UP000276133"/>
    </source>
</evidence>
<name>A0A3M7Q611_BRAPC</name>
<proteinExistence type="predicted"/>
<reference evidence="1 2" key="1">
    <citation type="journal article" date="2018" name="Sci. Rep.">
        <title>Genomic signatures of local adaptation to the degree of environmental predictability in rotifers.</title>
        <authorList>
            <person name="Franch-Gras L."/>
            <person name="Hahn C."/>
            <person name="Garcia-Roger E.M."/>
            <person name="Carmona M.J."/>
            <person name="Serra M."/>
            <person name="Gomez A."/>
        </authorList>
    </citation>
    <scope>NUCLEOTIDE SEQUENCE [LARGE SCALE GENOMIC DNA]</scope>
    <source>
        <strain evidence="1">HYR1</strain>
    </source>
</reference>
<gene>
    <name evidence="1" type="ORF">BpHYR1_023500</name>
</gene>
<protein>
    <submittedName>
        <fullName evidence="1">Uncharacterized protein</fullName>
    </submittedName>
</protein>
<comment type="caution">
    <text evidence="1">The sequence shown here is derived from an EMBL/GenBank/DDBJ whole genome shotgun (WGS) entry which is preliminary data.</text>
</comment>
<evidence type="ECO:0000313" key="1">
    <source>
        <dbReference type="EMBL" id="RNA06857.1"/>
    </source>
</evidence>